<dbReference type="GO" id="GO:0016973">
    <property type="term" value="P:poly(A)+ mRNA export from nucleus"/>
    <property type="evidence" value="ECO:0007669"/>
    <property type="project" value="TreeGrafter"/>
</dbReference>
<evidence type="ECO:0000313" key="5">
    <source>
        <dbReference type="Proteomes" id="UP001177003"/>
    </source>
</evidence>
<keyword evidence="3" id="KW-0539">Nucleus</keyword>
<dbReference type="Proteomes" id="UP001177003">
    <property type="component" value="Chromosome 0"/>
</dbReference>
<dbReference type="AlphaFoldDB" id="A0AA35XY73"/>
<protein>
    <submittedName>
        <fullName evidence="4">Uncharacterized protein</fullName>
    </submittedName>
</protein>
<proteinExistence type="inferred from homology"/>
<name>A0AA35XY73_LACSI</name>
<evidence type="ECO:0000313" key="4">
    <source>
        <dbReference type="EMBL" id="CAI9259439.1"/>
    </source>
</evidence>
<dbReference type="EMBL" id="OX465086">
    <property type="protein sequence ID" value="CAI9259439.1"/>
    <property type="molecule type" value="Genomic_DNA"/>
</dbReference>
<dbReference type="PANTHER" id="PTHR11225">
    <property type="entry name" value="NUCLEAR PORE COMPLEX PROTEIN NUP93 NUCLEOPORIN NUP93 DEAD EYE PROTEIN"/>
    <property type="match status" value="1"/>
</dbReference>
<keyword evidence="5" id="KW-1185">Reference proteome</keyword>
<comment type="subcellular location">
    <subcellularLocation>
        <location evidence="1">Nucleus envelope</location>
    </subcellularLocation>
</comment>
<dbReference type="GO" id="GO:0005643">
    <property type="term" value="C:nuclear pore"/>
    <property type="evidence" value="ECO:0007669"/>
    <property type="project" value="InterPro"/>
</dbReference>
<organism evidence="4 5">
    <name type="scientific">Lactuca saligna</name>
    <name type="common">Willowleaf lettuce</name>
    <dbReference type="NCBI Taxonomy" id="75948"/>
    <lineage>
        <taxon>Eukaryota</taxon>
        <taxon>Viridiplantae</taxon>
        <taxon>Streptophyta</taxon>
        <taxon>Embryophyta</taxon>
        <taxon>Tracheophyta</taxon>
        <taxon>Spermatophyta</taxon>
        <taxon>Magnoliopsida</taxon>
        <taxon>eudicotyledons</taxon>
        <taxon>Gunneridae</taxon>
        <taxon>Pentapetalae</taxon>
        <taxon>asterids</taxon>
        <taxon>campanulids</taxon>
        <taxon>Asterales</taxon>
        <taxon>Asteraceae</taxon>
        <taxon>Cichorioideae</taxon>
        <taxon>Cichorieae</taxon>
        <taxon>Lactucinae</taxon>
        <taxon>Lactuca</taxon>
    </lineage>
</organism>
<reference evidence="4" key="1">
    <citation type="submission" date="2023-04" db="EMBL/GenBank/DDBJ databases">
        <authorList>
            <person name="Vijverberg K."/>
            <person name="Xiong W."/>
            <person name="Schranz E."/>
        </authorList>
    </citation>
    <scope>NUCLEOTIDE SEQUENCE</scope>
</reference>
<gene>
    <name evidence="4" type="ORF">LSALG_LOCUS335</name>
</gene>
<evidence type="ECO:0000256" key="2">
    <source>
        <dbReference type="ARBA" id="ARBA00010186"/>
    </source>
</evidence>
<evidence type="ECO:0000256" key="3">
    <source>
        <dbReference type="ARBA" id="ARBA00023242"/>
    </source>
</evidence>
<dbReference type="GO" id="GO:0006606">
    <property type="term" value="P:protein import into nucleus"/>
    <property type="evidence" value="ECO:0007669"/>
    <property type="project" value="TreeGrafter"/>
</dbReference>
<evidence type="ECO:0000256" key="1">
    <source>
        <dbReference type="ARBA" id="ARBA00004259"/>
    </source>
</evidence>
<dbReference type="InterPro" id="IPR007231">
    <property type="entry name" value="Nucleoporin_int_Nup93/Nic96"/>
</dbReference>
<dbReference type="PANTHER" id="PTHR11225:SF4">
    <property type="entry name" value="NUCLEAR PORE COMPLEX PROTEIN NUP93"/>
    <property type="match status" value="1"/>
</dbReference>
<comment type="similarity">
    <text evidence="2">Belongs to the nucleoporin interacting component (NIC) family.</text>
</comment>
<accession>A0AA35XY73</accession>
<sequence>MAMVSAVQEAQKDNLINFSDYMMTILEDDWQKEKRDFLHSLSRISSLARTNVTDSSIGANRSGPILSLFSSPHISSGPSNMELLAIVDKKAATYVQVVRKLNDARKRSLEYKSATAFKNAYDHNLGLDSSSGNSVTMNKIWHLIQGSHIEGSESRSEKKGFAERKKGENEVDLAGVENLKISKDPPYILWCFEDYAVRLSLTQYIDLYAVVSQVESDRYQLGVHNISRVGFVGLSEAPSLRRMKWLAETNP</sequence>
<dbReference type="GO" id="GO:0017056">
    <property type="term" value="F:structural constituent of nuclear pore"/>
    <property type="evidence" value="ECO:0007669"/>
    <property type="project" value="InterPro"/>
</dbReference>